<evidence type="ECO:0008006" key="4">
    <source>
        <dbReference type="Google" id="ProtNLM"/>
    </source>
</evidence>
<protein>
    <recommendedName>
        <fullName evidence="4">PH domain-containing protein</fullName>
    </recommendedName>
</protein>
<accession>A0A163SEN4</accession>
<comment type="caution">
    <text evidence="2">The sequence shown here is derived from an EMBL/GenBank/DDBJ whole genome shotgun (WGS) entry which is preliminary data.</text>
</comment>
<dbReference type="EMBL" id="LRIE01000054">
    <property type="protein sequence ID" value="KZM36334.1"/>
    <property type="molecule type" value="Genomic_DNA"/>
</dbReference>
<organism evidence="2 3">
    <name type="scientific">Oerskovia enterophila</name>
    <dbReference type="NCBI Taxonomy" id="43678"/>
    <lineage>
        <taxon>Bacteria</taxon>
        <taxon>Bacillati</taxon>
        <taxon>Actinomycetota</taxon>
        <taxon>Actinomycetes</taxon>
        <taxon>Micrococcales</taxon>
        <taxon>Cellulomonadaceae</taxon>
        <taxon>Oerskovia</taxon>
    </lineage>
</organism>
<evidence type="ECO:0000313" key="3">
    <source>
        <dbReference type="Proteomes" id="UP000076447"/>
    </source>
</evidence>
<evidence type="ECO:0000313" key="2">
    <source>
        <dbReference type="EMBL" id="KZM36334.1"/>
    </source>
</evidence>
<dbReference type="AlphaFoldDB" id="A0A163SEN4"/>
<proteinExistence type="predicted"/>
<dbReference type="OrthoDB" id="5148800at2"/>
<dbReference type="RefSeq" id="WP_068707423.1">
    <property type="nucleotide sequence ID" value="NZ_JBEPRG010000010.1"/>
</dbReference>
<keyword evidence="1" id="KW-0472">Membrane</keyword>
<evidence type="ECO:0000256" key="1">
    <source>
        <dbReference type="SAM" id="Phobius"/>
    </source>
</evidence>
<feature type="transmembrane region" description="Helical" evidence="1">
    <location>
        <begin position="38"/>
        <end position="59"/>
    </location>
</feature>
<sequence>MGPTKVFFSMYGRVLTVAVGVVGVMLCAAIWTSDGAAAGLRTLPGAALVTWAVAMLFWAPRVEVSDGGIDVHNVVRSVHVPWPAFEGAETRWSLEVRYRGGSVTAWAAPRSSGSARWLRTRRDGTQRGSGATAAATAETVTAAVAERHAALVAAGYLDARRDDTPGASTRWNVRQLAVLGALVVATIVVTTVGG</sequence>
<keyword evidence="1" id="KW-1133">Transmembrane helix</keyword>
<feature type="transmembrane region" description="Helical" evidence="1">
    <location>
        <begin position="12"/>
        <end position="32"/>
    </location>
</feature>
<dbReference type="STRING" id="43678.OJAG_09690"/>
<dbReference type="PATRIC" id="fig|43678.3.peg.1013"/>
<feature type="transmembrane region" description="Helical" evidence="1">
    <location>
        <begin position="176"/>
        <end position="193"/>
    </location>
</feature>
<gene>
    <name evidence="2" type="ORF">OJAG_09690</name>
</gene>
<reference evidence="2 3" key="1">
    <citation type="submission" date="2016-01" db="EMBL/GenBank/DDBJ databases">
        <title>Genome sequence of Oerskovia enterophila VJag, an agar and cellulose degrading bacterium.</title>
        <authorList>
            <person name="Poehlein A."/>
            <person name="Jag V."/>
            <person name="Bengelsdorf F."/>
            <person name="Duerre P."/>
            <person name="Daniel R."/>
        </authorList>
    </citation>
    <scope>NUCLEOTIDE SEQUENCE [LARGE SCALE GENOMIC DNA]</scope>
    <source>
        <strain evidence="2 3">VJag</strain>
    </source>
</reference>
<dbReference type="Proteomes" id="UP000076447">
    <property type="component" value="Unassembled WGS sequence"/>
</dbReference>
<name>A0A163SEN4_9CELL</name>
<keyword evidence="1" id="KW-0812">Transmembrane</keyword>